<feature type="region of interest" description="Disordered" evidence="1">
    <location>
        <begin position="1"/>
        <end position="39"/>
    </location>
</feature>
<comment type="caution">
    <text evidence="2">The sequence shown here is derived from an EMBL/GenBank/DDBJ whole genome shotgun (WGS) entry which is preliminary data.</text>
</comment>
<accession>A0A6A4KZZ1</accession>
<reference evidence="2 3" key="1">
    <citation type="journal article" date="2019" name="Genome Biol. Evol.">
        <title>The Rhododendron genome and chromosomal organization provide insight into shared whole-genome duplications across the heath family (Ericaceae).</title>
        <authorList>
            <person name="Soza V.L."/>
            <person name="Lindsley D."/>
            <person name="Waalkes A."/>
            <person name="Ramage E."/>
            <person name="Patwardhan R.P."/>
            <person name="Burton J.N."/>
            <person name="Adey A."/>
            <person name="Kumar A."/>
            <person name="Qiu R."/>
            <person name="Shendure J."/>
            <person name="Hall B."/>
        </authorList>
    </citation>
    <scope>NUCLEOTIDE SEQUENCE [LARGE SCALE GENOMIC DNA]</scope>
    <source>
        <strain evidence="2">RSF 1966-606</strain>
    </source>
</reference>
<organism evidence="2 3">
    <name type="scientific">Rhododendron williamsianum</name>
    <dbReference type="NCBI Taxonomy" id="262921"/>
    <lineage>
        <taxon>Eukaryota</taxon>
        <taxon>Viridiplantae</taxon>
        <taxon>Streptophyta</taxon>
        <taxon>Embryophyta</taxon>
        <taxon>Tracheophyta</taxon>
        <taxon>Spermatophyta</taxon>
        <taxon>Magnoliopsida</taxon>
        <taxon>eudicotyledons</taxon>
        <taxon>Gunneridae</taxon>
        <taxon>Pentapetalae</taxon>
        <taxon>asterids</taxon>
        <taxon>Ericales</taxon>
        <taxon>Ericaceae</taxon>
        <taxon>Ericoideae</taxon>
        <taxon>Rhodoreae</taxon>
        <taxon>Rhododendron</taxon>
    </lineage>
</organism>
<feature type="compositionally biased region" description="Polar residues" evidence="1">
    <location>
        <begin position="1"/>
        <end position="14"/>
    </location>
</feature>
<dbReference type="OrthoDB" id="1625419at2759"/>
<dbReference type="AlphaFoldDB" id="A0A6A4KZZ1"/>
<proteinExistence type="predicted"/>
<dbReference type="PANTHER" id="PTHR31228">
    <property type="entry name" value="CYSTATIN/MONELLIN SUPERFAMILY PROTEIN"/>
    <property type="match status" value="1"/>
</dbReference>
<feature type="non-terminal residue" evidence="2">
    <location>
        <position position="1"/>
    </location>
</feature>
<sequence>MASSEILSPSQSPAKKQRWEGTLQPQSSSEETQDPRSKIEYYTYDEDVEDDSDGTHEMTDKEYEEYKRQIEESNGFDVTHFPHSFALVEIAPLFSFAFDEVAEDLKSHSQMALQQYNAQKNMILEFVKVVKSNRQGVFHYL</sequence>
<dbReference type="Proteomes" id="UP000428333">
    <property type="component" value="Linkage Group LG10"/>
</dbReference>
<evidence type="ECO:0000256" key="1">
    <source>
        <dbReference type="SAM" id="MobiDB-lite"/>
    </source>
</evidence>
<evidence type="ECO:0000313" key="2">
    <source>
        <dbReference type="EMBL" id="KAE9450822.1"/>
    </source>
</evidence>
<dbReference type="EMBL" id="QEFC01002749">
    <property type="protein sequence ID" value="KAE9450822.1"/>
    <property type="molecule type" value="Genomic_DNA"/>
</dbReference>
<evidence type="ECO:0000313" key="3">
    <source>
        <dbReference type="Proteomes" id="UP000428333"/>
    </source>
</evidence>
<gene>
    <name evidence="2" type="ORF">C3L33_17278</name>
</gene>
<protein>
    <submittedName>
        <fullName evidence="2">Uncharacterized protein</fullName>
    </submittedName>
</protein>
<dbReference type="PANTHER" id="PTHR31228:SF22">
    <property type="entry name" value="CYSTATIN_MONELLIN SUPERFAMILY PROTEIN"/>
    <property type="match status" value="1"/>
</dbReference>
<name>A0A6A4KZZ1_9ERIC</name>
<keyword evidence="3" id="KW-1185">Reference proteome</keyword>